<dbReference type="Pfam" id="PF08843">
    <property type="entry name" value="AbiEii"/>
    <property type="match status" value="1"/>
</dbReference>
<dbReference type="AlphaFoldDB" id="A0A239A3R2"/>
<dbReference type="GO" id="GO:0016740">
    <property type="term" value="F:transferase activity"/>
    <property type="evidence" value="ECO:0007669"/>
    <property type="project" value="UniProtKB-KW"/>
</dbReference>
<organism evidence="1 2">
    <name type="scientific">Actinoplanes regularis</name>
    <dbReference type="NCBI Taxonomy" id="52697"/>
    <lineage>
        <taxon>Bacteria</taxon>
        <taxon>Bacillati</taxon>
        <taxon>Actinomycetota</taxon>
        <taxon>Actinomycetes</taxon>
        <taxon>Micromonosporales</taxon>
        <taxon>Micromonosporaceae</taxon>
        <taxon>Actinoplanes</taxon>
    </lineage>
</organism>
<gene>
    <name evidence="1" type="ORF">SAMN06264365_10732</name>
</gene>
<dbReference type="RefSeq" id="WP_089294627.1">
    <property type="nucleotide sequence ID" value="NZ_BOMU01000047.1"/>
</dbReference>
<evidence type="ECO:0000313" key="2">
    <source>
        <dbReference type="Proteomes" id="UP000198415"/>
    </source>
</evidence>
<accession>A0A239A3R2</accession>
<keyword evidence="2" id="KW-1185">Reference proteome</keyword>
<keyword evidence="1" id="KW-0808">Transferase</keyword>
<name>A0A239A3R2_9ACTN</name>
<protein>
    <submittedName>
        <fullName evidence="1">Nucleotidyl transferase AbiEii toxin, Type IV TA system</fullName>
    </submittedName>
</protein>
<dbReference type="Proteomes" id="UP000198415">
    <property type="component" value="Unassembled WGS sequence"/>
</dbReference>
<reference evidence="1 2" key="1">
    <citation type="submission" date="2017-06" db="EMBL/GenBank/DDBJ databases">
        <authorList>
            <person name="Kim H.J."/>
            <person name="Triplett B.A."/>
        </authorList>
    </citation>
    <scope>NUCLEOTIDE SEQUENCE [LARGE SCALE GENOMIC DNA]</scope>
    <source>
        <strain evidence="1 2">DSM 43151</strain>
    </source>
</reference>
<dbReference type="InterPro" id="IPR014942">
    <property type="entry name" value="AbiEii"/>
</dbReference>
<dbReference type="OrthoDB" id="279684at2"/>
<dbReference type="EMBL" id="FZNR01000007">
    <property type="protein sequence ID" value="SNR89941.1"/>
    <property type="molecule type" value="Genomic_DNA"/>
</dbReference>
<evidence type="ECO:0000313" key="1">
    <source>
        <dbReference type="EMBL" id="SNR89941.1"/>
    </source>
</evidence>
<proteinExistence type="predicted"/>
<sequence length="345" mass="38071">MTLVAESPWADWLVLRGSMTMPAWVGDAARPPGDLDWIVRPPTMSRMDDLDPYPYFDRLAPVQEWPEAAHGAARNEMWEFEEFDTAGRHPRLPPEGLNWIPAAGLDSLNDEALDNELTELIRQDARTPGGIEFEPEAIGFSSDWDYAEYEPGGENGRVRFALPWRAPDGEEGEVQIDVSFGEDLPDAPVCTAVPRSGGLPPVGLWTATRELSLAWKLHWLAADQRTHRVSAMKDLYDAVLLAELPDLHLRPRLRSLAIGTLSTEMRSSLSLERSSEYTPTAPSFSGPAPSFASPAPFPSLVSTRTLEQLLDPVEIRRWTVSGTPPGGGDSAPWLARLADAVTRLL</sequence>